<name>D5ABW5_PICSI</name>
<feature type="compositionally biased region" description="Basic and acidic residues" evidence="1">
    <location>
        <begin position="24"/>
        <end position="44"/>
    </location>
</feature>
<evidence type="ECO:0000256" key="1">
    <source>
        <dbReference type="SAM" id="MobiDB-lite"/>
    </source>
</evidence>
<reference evidence="2" key="1">
    <citation type="submission" date="2010-04" db="EMBL/GenBank/DDBJ databases">
        <authorList>
            <person name="Reid K.E."/>
            <person name="Liao N."/>
            <person name="Chan S."/>
            <person name="Docking R."/>
            <person name="Taylor G."/>
            <person name="Moore R."/>
            <person name="Mayo M."/>
            <person name="Munro S."/>
            <person name="King J."/>
            <person name="Yanchuk A."/>
            <person name="Holt R."/>
            <person name="Jones S."/>
            <person name="Marra M."/>
            <person name="Ritland C.E."/>
            <person name="Ritland K."/>
            <person name="Bohlmann J."/>
        </authorList>
    </citation>
    <scope>NUCLEOTIDE SEQUENCE</scope>
    <source>
        <tissue evidence="2">Bud</tissue>
    </source>
</reference>
<evidence type="ECO:0000313" key="2">
    <source>
        <dbReference type="EMBL" id="ADE77034.1"/>
    </source>
</evidence>
<organism evidence="2">
    <name type="scientific">Picea sitchensis</name>
    <name type="common">Sitka spruce</name>
    <name type="synonym">Pinus sitchensis</name>
    <dbReference type="NCBI Taxonomy" id="3332"/>
    <lineage>
        <taxon>Eukaryota</taxon>
        <taxon>Viridiplantae</taxon>
        <taxon>Streptophyta</taxon>
        <taxon>Embryophyta</taxon>
        <taxon>Tracheophyta</taxon>
        <taxon>Spermatophyta</taxon>
        <taxon>Pinopsida</taxon>
        <taxon>Pinidae</taxon>
        <taxon>Conifers I</taxon>
        <taxon>Pinales</taxon>
        <taxon>Pinaceae</taxon>
        <taxon>Picea</taxon>
    </lineage>
</organism>
<protein>
    <submittedName>
        <fullName evidence="2">Uncharacterized protein</fullName>
    </submittedName>
</protein>
<accession>D5ABW5</accession>
<sequence>MHWDTDSFCHIEHFGRLVAGERKVEGMEQGGEHELNHADPHVHAGTDPPACAKRDKLEIGPSHVHAVAHKPVGVELQRFLPQIRVALHTPRVHEETGVPR</sequence>
<feature type="region of interest" description="Disordered" evidence="1">
    <location>
        <begin position="24"/>
        <end position="54"/>
    </location>
</feature>
<proteinExistence type="evidence at transcript level"/>
<dbReference type="AlphaFoldDB" id="D5ABW5"/>
<dbReference type="EMBL" id="BT123733">
    <property type="protein sequence ID" value="ADE77034.1"/>
    <property type="molecule type" value="mRNA"/>
</dbReference>